<dbReference type="Pfam" id="PF00072">
    <property type="entry name" value="Response_reg"/>
    <property type="match status" value="1"/>
</dbReference>
<evidence type="ECO:0000256" key="2">
    <source>
        <dbReference type="PROSITE-ProRule" id="PRU00169"/>
    </source>
</evidence>
<gene>
    <name evidence="4" type="ORF">NIES2135_55540</name>
</gene>
<sequence>MTMAAHRVLLIDDEMDIRMVVKATLELVGGMQVSVATSGAEGIKTAEFEQPDAILLDMMLPDMDGLTTLKKLQENPKTSQIPVIFLTAKTQVLDLQSSINSGAIAVIKKPFDPAMLSDQVADALGWSLR</sequence>
<keyword evidence="1 2" id="KW-0597">Phosphoprotein</keyword>
<dbReference type="PROSITE" id="PS50110">
    <property type="entry name" value="RESPONSE_REGULATORY"/>
    <property type="match status" value="1"/>
</dbReference>
<evidence type="ECO:0000313" key="4">
    <source>
        <dbReference type="EMBL" id="BAY58681.1"/>
    </source>
</evidence>
<dbReference type="Gene3D" id="3.40.50.2300">
    <property type="match status" value="1"/>
</dbReference>
<accession>A0A1Z4JPK0</accession>
<feature type="modified residue" description="4-aspartylphosphate" evidence="2">
    <location>
        <position position="57"/>
    </location>
</feature>
<dbReference type="InterPro" id="IPR011006">
    <property type="entry name" value="CheY-like_superfamily"/>
</dbReference>
<name>A0A1Z4JPK0_LEPBY</name>
<dbReference type="SUPFAM" id="SSF52172">
    <property type="entry name" value="CheY-like"/>
    <property type="match status" value="1"/>
</dbReference>
<protein>
    <submittedName>
        <fullName evidence="4">Response regulator receiver protein</fullName>
    </submittedName>
</protein>
<feature type="domain" description="Response regulatory" evidence="3">
    <location>
        <begin position="7"/>
        <end position="124"/>
    </location>
</feature>
<dbReference type="PANTHER" id="PTHR44591:SF3">
    <property type="entry name" value="RESPONSE REGULATORY DOMAIN-CONTAINING PROTEIN"/>
    <property type="match status" value="1"/>
</dbReference>
<organism evidence="4 5">
    <name type="scientific">Leptolyngbya boryana NIES-2135</name>
    <dbReference type="NCBI Taxonomy" id="1973484"/>
    <lineage>
        <taxon>Bacteria</taxon>
        <taxon>Bacillati</taxon>
        <taxon>Cyanobacteriota</taxon>
        <taxon>Cyanophyceae</taxon>
        <taxon>Leptolyngbyales</taxon>
        <taxon>Leptolyngbyaceae</taxon>
        <taxon>Leptolyngbya group</taxon>
        <taxon>Leptolyngbya</taxon>
    </lineage>
</organism>
<dbReference type="InterPro" id="IPR050595">
    <property type="entry name" value="Bact_response_regulator"/>
</dbReference>
<dbReference type="CDD" id="cd17552">
    <property type="entry name" value="REC_RR468-like"/>
    <property type="match status" value="1"/>
</dbReference>
<proteinExistence type="predicted"/>
<dbReference type="SMART" id="SM00448">
    <property type="entry name" value="REC"/>
    <property type="match status" value="1"/>
</dbReference>
<dbReference type="Proteomes" id="UP000217895">
    <property type="component" value="Chromosome"/>
</dbReference>
<evidence type="ECO:0000256" key="1">
    <source>
        <dbReference type="ARBA" id="ARBA00022553"/>
    </source>
</evidence>
<evidence type="ECO:0000259" key="3">
    <source>
        <dbReference type="PROSITE" id="PS50110"/>
    </source>
</evidence>
<evidence type="ECO:0000313" key="5">
    <source>
        <dbReference type="Proteomes" id="UP000217895"/>
    </source>
</evidence>
<dbReference type="PANTHER" id="PTHR44591">
    <property type="entry name" value="STRESS RESPONSE REGULATOR PROTEIN 1"/>
    <property type="match status" value="1"/>
</dbReference>
<dbReference type="AlphaFoldDB" id="A0A1Z4JPK0"/>
<reference evidence="4 5" key="1">
    <citation type="submission" date="2017-06" db="EMBL/GenBank/DDBJ databases">
        <title>Genome sequencing of cyanobaciteial culture collection at National Institute for Environmental Studies (NIES).</title>
        <authorList>
            <person name="Hirose Y."/>
            <person name="Shimura Y."/>
            <person name="Fujisawa T."/>
            <person name="Nakamura Y."/>
            <person name="Kawachi M."/>
        </authorList>
    </citation>
    <scope>NUCLEOTIDE SEQUENCE [LARGE SCALE GENOMIC DNA]</scope>
    <source>
        <strain evidence="4 5">NIES-2135</strain>
    </source>
</reference>
<keyword evidence="5" id="KW-1185">Reference proteome</keyword>
<dbReference type="EMBL" id="AP018203">
    <property type="protein sequence ID" value="BAY58681.1"/>
    <property type="molecule type" value="Genomic_DNA"/>
</dbReference>
<dbReference type="GO" id="GO:0000160">
    <property type="term" value="P:phosphorelay signal transduction system"/>
    <property type="evidence" value="ECO:0007669"/>
    <property type="project" value="InterPro"/>
</dbReference>
<dbReference type="InterPro" id="IPR001789">
    <property type="entry name" value="Sig_transdc_resp-reg_receiver"/>
</dbReference>